<dbReference type="AlphaFoldDB" id="A0A7R9BYL0"/>
<gene>
    <name evidence="3" type="ORF">NMOB1V02_LOCUS11637</name>
</gene>
<dbReference type="EMBL" id="OA888777">
    <property type="protein sequence ID" value="CAD7284029.1"/>
    <property type="molecule type" value="Genomic_DNA"/>
</dbReference>
<organism evidence="3">
    <name type="scientific">Notodromas monacha</name>
    <dbReference type="NCBI Taxonomy" id="399045"/>
    <lineage>
        <taxon>Eukaryota</taxon>
        <taxon>Metazoa</taxon>
        <taxon>Ecdysozoa</taxon>
        <taxon>Arthropoda</taxon>
        <taxon>Crustacea</taxon>
        <taxon>Oligostraca</taxon>
        <taxon>Ostracoda</taxon>
        <taxon>Podocopa</taxon>
        <taxon>Podocopida</taxon>
        <taxon>Cypridocopina</taxon>
        <taxon>Cypridoidea</taxon>
        <taxon>Cyprididae</taxon>
        <taxon>Notodromas</taxon>
    </lineage>
</organism>
<reference evidence="3" key="1">
    <citation type="submission" date="2020-11" db="EMBL/GenBank/DDBJ databases">
        <authorList>
            <person name="Tran Van P."/>
        </authorList>
    </citation>
    <scope>NUCLEOTIDE SEQUENCE</scope>
</reference>
<accession>A0A7R9BYL0</accession>
<evidence type="ECO:0000313" key="3">
    <source>
        <dbReference type="EMBL" id="CAD7284029.1"/>
    </source>
</evidence>
<feature type="region of interest" description="Disordered" evidence="1">
    <location>
        <begin position="120"/>
        <end position="139"/>
    </location>
</feature>
<evidence type="ECO:0000256" key="1">
    <source>
        <dbReference type="SAM" id="MobiDB-lite"/>
    </source>
</evidence>
<protein>
    <submittedName>
        <fullName evidence="3">Uncharacterized protein</fullName>
    </submittedName>
</protein>
<keyword evidence="2" id="KW-0812">Transmembrane</keyword>
<sequence>MSFGREGLVAGSFLAVMGIAGLVVFPLLYTSYYSLTRPSAMYWAAVDANPDGMRVKIYLVHFVEEAPRRRVEEIWRCDFDPVDPIVRPKTIRANTEECAKSANVPKDISGLESIPVIARGTSSYRPEPPDPIASSPDDSNSTLLLLQQVEEPTRAQLQVEGARLKRTLEKVGMNVRSARVLGPRDAVVLKWLAINHDAFRRNPSTALNSGLIDLGGLNADIAYSGYGAFNDDATGSDDEDDGVVDRY</sequence>
<keyword evidence="2" id="KW-1133">Transmembrane helix</keyword>
<evidence type="ECO:0000256" key="2">
    <source>
        <dbReference type="SAM" id="Phobius"/>
    </source>
</evidence>
<keyword evidence="2" id="KW-0472">Membrane</keyword>
<feature type="transmembrane region" description="Helical" evidence="2">
    <location>
        <begin position="7"/>
        <end position="29"/>
    </location>
</feature>
<feature type="non-terminal residue" evidence="3">
    <location>
        <position position="247"/>
    </location>
</feature>
<proteinExistence type="predicted"/>
<dbReference type="Proteomes" id="UP000678499">
    <property type="component" value="Unassembled WGS sequence"/>
</dbReference>
<evidence type="ECO:0000313" key="4">
    <source>
        <dbReference type="Proteomes" id="UP000678499"/>
    </source>
</evidence>
<dbReference type="EMBL" id="CAJPEX010006740">
    <property type="protein sequence ID" value="CAG0924181.1"/>
    <property type="molecule type" value="Genomic_DNA"/>
</dbReference>
<keyword evidence="4" id="KW-1185">Reference proteome</keyword>
<name>A0A7R9BYL0_9CRUS</name>